<accession>A0ABM3HTB9</accession>
<gene>
    <name evidence="3" type="primary">LOC115755330</name>
</gene>
<dbReference type="PANTHER" id="PTHR21402:SF10">
    <property type="entry name" value="U11_U12 SMALL NUCLEAR RIBONUCLEOPROTEIN 48 KDA PROTEIN"/>
    <property type="match status" value="1"/>
</dbReference>
<dbReference type="GeneID" id="115755330"/>
<dbReference type="InterPro" id="IPR051591">
    <property type="entry name" value="UPF0224_FAM112_RNA_Proc"/>
</dbReference>
<reference evidence="3" key="2">
    <citation type="submission" date="2025-08" db="UniProtKB">
        <authorList>
            <consortium name="RefSeq"/>
        </authorList>
    </citation>
    <scope>IDENTIFICATION</scope>
    <source>
        <tissue evidence="3">Leaf</tissue>
    </source>
</reference>
<name>A0ABM3HTB9_9MYRT</name>
<evidence type="ECO:0000313" key="3">
    <source>
        <dbReference type="RefSeq" id="XP_048139854.1"/>
    </source>
</evidence>
<organism evidence="2 3">
    <name type="scientific">Rhodamnia argentea</name>
    <dbReference type="NCBI Taxonomy" id="178133"/>
    <lineage>
        <taxon>Eukaryota</taxon>
        <taxon>Viridiplantae</taxon>
        <taxon>Streptophyta</taxon>
        <taxon>Embryophyta</taxon>
        <taxon>Tracheophyta</taxon>
        <taxon>Spermatophyta</taxon>
        <taxon>Magnoliopsida</taxon>
        <taxon>eudicotyledons</taxon>
        <taxon>Gunneridae</taxon>
        <taxon>Pentapetalae</taxon>
        <taxon>rosids</taxon>
        <taxon>malvids</taxon>
        <taxon>Myrtales</taxon>
        <taxon>Myrtaceae</taxon>
        <taxon>Myrtoideae</taxon>
        <taxon>Myrteae</taxon>
        <taxon>Australasian group</taxon>
        <taxon>Rhodamnia</taxon>
    </lineage>
</organism>
<evidence type="ECO:0000313" key="2">
    <source>
        <dbReference type="Proteomes" id="UP000827889"/>
    </source>
</evidence>
<proteinExistence type="predicted"/>
<dbReference type="Proteomes" id="UP000827889">
    <property type="component" value="Chromosome 1"/>
</dbReference>
<feature type="region of interest" description="Disordered" evidence="1">
    <location>
        <begin position="213"/>
        <end position="249"/>
    </location>
</feature>
<evidence type="ECO:0000256" key="1">
    <source>
        <dbReference type="SAM" id="MobiDB-lite"/>
    </source>
</evidence>
<dbReference type="RefSeq" id="XP_048139854.1">
    <property type="nucleotide sequence ID" value="XM_048283897.1"/>
</dbReference>
<keyword evidence="2" id="KW-1185">Reference proteome</keyword>
<sequence length="271" mass="31101">MHERDAGGIKKQLDIEVDGVDGTVVGNINKKVIFVSQVAAAVAALHERFLLEVKIKALRHSQQASRYQRMIEHADITKKANEEREKRPDYKPIIDHDGLPRQWSSNQETGKAKTREELLAEERDYKRRRMSYRGKKSKHNISEVMRDIIEDYMGEIKQAGGIGCFEKGPHIGVQSNEVPSSYEIPANGTFELCYEPEGYPVYSQRGLRTNHDVTSTSNVIGDTYSEHGKSKRSYSHDNQRKSTGVYKRDRYYYSRSLERNAQSLSHKNTYS</sequence>
<feature type="region of interest" description="Disordered" evidence="1">
    <location>
        <begin position="79"/>
        <end position="115"/>
    </location>
</feature>
<feature type="compositionally biased region" description="Basic and acidic residues" evidence="1">
    <location>
        <begin position="79"/>
        <end position="99"/>
    </location>
</feature>
<dbReference type="PANTHER" id="PTHR21402">
    <property type="entry name" value="GAMETOCYTE SPECIFIC FACTOR 1-RELATED"/>
    <property type="match status" value="1"/>
</dbReference>
<reference evidence="2" key="1">
    <citation type="submission" date="2025-05" db="UniProtKB">
        <authorList>
            <consortium name="RefSeq"/>
        </authorList>
    </citation>
    <scope>NUCLEOTIDE SEQUENCE [LARGE SCALE GENOMIC DNA]</scope>
</reference>
<protein>
    <submittedName>
        <fullName evidence="3">U11/U12 small nuclear ribonucleoprotein 48 kDa protein-like</fullName>
    </submittedName>
</protein>
<feature type="compositionally biased region" description="Basic and acidic residues" evidence="1">
    <location>
        <begin position="224"/>
        <end position="249"/>
    </location>
</feature>